<dbReference type="InterPro" id="IPR016066">
    <property type="entry name" value="A-D-PHexomutase_CS"/>
</dbReference>
<evidence type="ECO:0000313" key="9">
    <source>
        <dbReference type="Proteomes" id="UP000694523"/>
    </source>
</evidence>
<dbReference type="PROSITE" id="PS00710">
    <property type="entry name" value="PGM_PMM"/>
    <property type="match status" value="1"/>
</dbReference>
<keyword evidence="3" id="KW-0479">Metal-binding</keyword>
<dbReference type="InterPro" id="IPR005846">
    <property type="entry name" value="A-D-PHexomutase_a/b/a-III"/>
</dbReference>
<name>A0A8C6U180_9GOBI</name>
<evidence type="ECO:0000259" key="6">
    <source>
        <dbReference type="Pfam" id="PF02879"/>
    </source>
</evidence>
<dbReference type="Pfam" id="PF02878">
    <property type="entry name" value="PGM_PMM_I"/>
    <property type="match status" value="1"/>
</dbReference>
<evidence type="ECO:0000256" key="4">
    <source>
        <dbReference type="SAM" id="SignalP"/>
    </source>
</evidence>
<evidence type="ECO:0000256" key="1">
    <source>
        <dbReference type="ARBA" id="ARBA00010231"/>
    </source>
</evidence>
<keyword evidence="2" id="KW-0597">Phosphoprotein</keyword>
<dbReference type="AlphaFoldDB" id="A0A8C6U180"/>
<evidence type="ECO:0000259" key="5">
    <source>
        <dbReference type="Pfam" id="PF02878"/>
    </source>
</evidence>
<dbReference type="SUPFAM" id="SSF53738">
    <property type="entry name" value="Phosphoglucomutase, first 3 domains"/>
    <property type="match status" value="2"/>
</dbReference>
<feature type="chain" id="PRO_5034475334" evidence="4">
    <location>
        <begin position="19"/>
        <end position="523"/>
    </location>
</feature>
<protein>
    <submittedName>
        <fullName evidence="8">Phosphoglucomutase 1</fullName>
    </submittedName>
</protein>
<dbReference type="InterPro" id="IPR045244">
    <property type="entry name" value="PGM"/>
</dbReference>
<dbReference type="PANTHER" id="PTHR22573">
    <property type="entry name" value="PHOSPHOHEXOMUTASE FAMILY MEMBER"/>
    <property type="match status" value="1"/>
</dbReference>
<reference evidence="8" key="2">
    <citation type="submission" date="2025-09" db="UniProtKB">
        <authorList>
            <consortium name="Ensembl"/>
        </authorList>
    </citation>
    <scope>IDENTIFICATION</scope>
</reference>
<dbReference type="InterPro" id="IPR005841">
    <property type="entry name" value="Alpha-D-phosphohexomutase_SF"/>
</dbReference>
<feature type="domain" description="Alpha-D-phosphohexomutase alpha/beta/alpha" evidence="6">
    <location>
        <begin position="216"/>
        <end position="318"/>
    </location>
</feature>
<dbReference type="PANTHER" id="PTHR22573:SF60">
    <property type="entry name" value="PHOSPHOGLUCOMUTASE-1"/>
    <property type="match status" value="1"/>
</dbReference>
<organism evidence="8 9">
    <name type="scientific">Neogobius melanostomus</name>
    <name type="common">round goby</name>
    <dbReference type="NCBI Taxonomy" id="47308"/>
    <lineage>
        <taxon>Eukaryota</taxon>
        <taxon>Metazoa</taxon>
        <taxon>Chordata</taxon>
        <taxon>Craniata</taxon>
        <taxon>Vertebrata</taxon>
        <taxon>Euteleostomi</taxon>
        <taxon>Actinopterygii</taxon>
        <taxon>Neopterygii</taxon>
        <taxon>Teleostei</taxon>
        <taxon>Neoteleostei</taxon>
        <taxon>Acanthomorphata</taxon>
        <taxon>Gobiaria</taxon>
        <taxon>Gobiiformes</taxon>
        <taxon>Gobioidei</taxon>
        <taxon>Gobiidae</taxon>
        <taxon>Benthophilinae</taxon>
        <taxon>Neogobiini</taxon>
        <taxon>Neogobius</taxon>
    </lineage>
</organism>
<dbReference type="InterPro" id="IPR005845">
    <property type="entry name" value="A-D-PHexomutase_a/b/a-II"/>
</dbReference>
<reference evidence="8" key="1">
    <citation type="submission" date="2025-08" db="UniProtKB">
        <authorList>
            <consortium name="Ensembl"/>
        </authorList>
    </citation>
    <scope>IDENTIFICATION</scope>
</reference>
<dbReference type="GO" id="GO:0004614">
    <property type="term" value="F:phosphoglucomutase activity"/>
    <property type="evidence" value="ECO:0007669"/>
    <property type="project" value="InterPro"/>
</dbReference>
<evidence type="ECO:0000256" key="3">
    <source>
        <dbReference type="RuleBase" id="RU004326"/>
    </source>
</evidence>
<accession>A0A8C6U180</accession>
<evidence type="ECO:0000259" key="7">
    <source>
        <dbReference type="Pfam" id="PF02880"/>
    </source>
</evidence>
<dbReference type="GO" id="GO:0005829">
    <property type="term" value="C:cytosol"/>
    <property type="evidence" value="ECO:0007669"/>
    <property type="project" value="TreeGrafter"/>
</dbReference>
<dbReference type="InterPro" id="IPR016055">
    <property type="entry name" value="A-D-PHexomutase_a/b/a-I/II/III"/>
</dbReference>
<dbReference type="Pfam" id="PF02879">
    <property type="entry name" value="PGM_PMM_II"/>
    <property type="match status" value="1"/>
</dbReference>
<feature type="domain" description="Alpha-D-phosphohexomutase alpha/beta/alpha" evidence="7">
    <location>
        <begin position="344"/>
        <end position="439"/>
    </location>
</feature>
<keyword evidence="4" id="KW-0732">Signal</keyword>
<dbReference type="Gene3D" id="3.40.120.10">
    <property type="entry name" value="Alpha-D-Glucose-1,6-Bisphosphate, subunit A, domain 3"/>
    <property type="match status" value="3"/>
</dbReference>
<dbReference type="PRINTS" id="PR00509">
    <property type="entry name" value="PGMPMM"/>
</dbReference>
<dbReference type="Pfam" id="PF24947">
    <property type="entry name" value="PGM1_C_vert_fung"/>
    <property type="match status" value="1"/>
</dbReference>
<dbReference type="InterPro" id="IPR036900">
    <property type="entry name" value="A-D-PHexomutase_C_sf"/>
</dbReference>
<sequence>MFCSCILPLLTLSVVSLGNCCPKIVLTVATAPYPDQRPGTSGLRKRVQVFQTRPHYLHNFIQSVFSSIDLRDRQGSTVVLGGDGRYFNRTAIEVIVQMAAANGVGRVIIGHYGILSTPALSCVIRKYKAIGGIILTASHNPGGPEGYFGMKFNVANGGPAKEAITNKIFQISRTIEEFAICPGLRVDLMTVGKQSFDLENKFKPFKVEIVDSVESYANLLRNIFDFASLKELLFGDNHIKIRVDCMHGVAGPYVKRILCEELGCPANSVINCIPLEDFGGQPPNPTYAADLAEDMRSGQWDFGAAFDGDGDRNMILGKSGFFVSPSDSVAVIADNIFCIPYFQQTGVRGFARSMPTSAALDRVAKATKIELYETPTGWKFFGNLMDAGCLSLCGEESFGTGGDHIREKDGLWAVLAWLSILAARRQSVEDILKDHWLKYGRNYYTRYDYENVDIDTACEMMEDLEMLITDKSFVRQRFAVEDKIFQVEKADNFEYTDPVDSTISRNQVNADFLVDLSNQPEII</sequence>
<dbReference type="FunFam" id="3.40.120.10:FF:000007">
    <property type="entry name" value="Phosphoglucomutase 5"/>
    <property type="match status" value="1"/>
</dbReference>
<dbReference type="Pfam" id="PF02880">
    <property type="entry name" value="PGM_PMM_III"/>
    <property type="match status" value="1"/>
</dbReference>
<dbReference type="Ensembl" id="ENSNMLT00000033103.1">
    <property type="protein sequence ID" value="ENSNMLP00000029675.1"/>
    <property type="gene ID" value="ENSNMLG00000017075.1"/>
</dbReference>
<dbReference type="FunFam" id="3.40.120.10:FF:000005">
    <property type="entry name" value="Phosphoglucomutase 5"/>
    <property type="match status" value="1"/>
</dbReference>
<feature type="domain" description="Alpha-D-phosphohexomutase alpha/beta/alpha" evidence="5">
    <location>
        <begin position="36"/>
        <end position="177"/>
    </location>
</feature>
<keyword evidence="9" id="KW-1185">Reference proteome</keyword>
<dbReference type="Proteomes" id="UP000694523">
    <property type="component" value="Unplaced"/>
</dbReference>
<feature type="signal peptide" evidence="4">
    <location>
        <begin position="1"/>
        <end position="18"/>
    </location>
</feature>
<dbReference type="NCBIfam" id="NF005737">
    <property type="entry name" value="PRK07564.1-1"/>
    <property type="match status" value="1"/>
</dbReference>
<comment type="similarity">
    <text evidence="1 3">Belongs to the phosphohexose mutase family.</text>
</comment>
<keyword evidence="3" id="KW-0460">Magnesium</keyword>
<dbReference type="GO" id="GO:0000287">
    <property type="term" value="F:magnesium ion binding"/>
    <property type="evidence" value="ECO:0007669"/>
    <property type="project" value="InterPro"/>
</dbReference>
<dbReference type="SUPFAM" id="SSF55957">
    <property type="entry name" value="Phosphoglucomutase, C-terminal domain"/>
    <property type="match status" value="1"/>
</dbReference>
<dbReference type="GO" id="GO:0005975">
    <property type="term" value="P:carbohydrate metabolic process"/>
    <property type="evidence" value="ECO:0007669"/>
    <property type="project" value="InterPro"/>
</dbReference>
<proteinExistence type="inferred from homology"/>
<dbReference type="FunFam" id="3.40.120.10:FF:000004">
    <property type="entry name" value="Phosphoglucomutase 5"/>
    <property type="match status" value="1"/>
</dbReference>
<dbReference type="InterPro" id="IPR005844">
    <property type="entry name" value="A-D-PHexomutase_a/b/a-I"/>
</dbReference>
<evidence type="ECO:0000313" key="8">
    <source>
        <dbReference type="Ensembl" id="ENSNMLP00000029675.1"/>
    </source>
</evidence>
<dbReference type="Gene3D" id="3.30.310.50">
    <property type="entry name" value="Alpha-D-phosphohexomutase, C-terminal domain"/>
    <property type="match status" value="1"/>
</dbReference>
<evidence type="ECO:0000256" key="2">
    <source>
        <dbReference type="ARBA" id="ARBA00022553"/>
    </source>
</evidence>